<dbReference type="Proteomes" id="UP000199226">
    <property type="component" value="Unassembled WGS sequence"/>
</dbReference>
<evidence type="ECO:0000313" key="2">
    <source>
        <dbReference type="Proteomes" id="UP000199226"/>
    </source>
</evidence>
<gene>
    <name evidence="1" type="ORF">SAMN05421813_13226</name>
</gene>
<dbReference type="AlphaFoldDB" id="A0A1G9XU05"/>
<proteinExistence type="predicted"/>
<sequence length="80" mass="9428">MQFWLPLSLLQRNNSFLLKNSILISYGQDFFLPHAEGINNRIRFKFADLSTDLSVRHFIFKTKYASHVRDDDNSCSIFDL</sequence>
<evidence type="ECO:0000313" key="1">
    <source>
        <dbReference type="EMBL" id="SDM99971.1"/>
    </source>
</evidence>
<accession>A0A1G9XU05</accession>
<keyword evidence="2" id="KW-1185">Reference proteome</keyword>
<organism evidence="1 2">
    <name type="scientific">Daejeonella rubra</name>
    <dbReference type="NCBI Taxonomy" id="990371"/>
    <lineage>
        <taxon>Bacteria</taxon>
        <taxon>Pseudomonadati</taxon>
        <taxon>Bacteroidota</taxon>
        <taxon>Sphingobacteriia</taxon>
        <taxon>Sphingobacteriales</taxon>
        <taxon>Sphingobacteriaceae</taxon>
        <taxon>Daejeonella</taxon>
    </lineage>
</organism>
<protein>
    <submittedName>
        <fullName evidence="1">Uncharacterized protein</fullName>
    </submittedName>
</protein>
<reference evidence="2" key="1">
    <citation type="submission" date="2016-10" db="EMBL/GenBank/DDBJ databases">
        <authorList>
            <person name="Varghese N."/>
            <person name="Submissions S."/>
        </authorList>
    </citation>
    <scope>NUCLEOTIDE SEQUENCE [LARGE SCALE GENOMIC DNA]</scope>
    <source>
        <strain evidence="2">DSM 24536</strain>
    </source>
</reference>
<dbReference type="EMBL" id="FNHH01000032">
    <property type="protein sequence ID" value="SDM99971.1"/>
    <property type="molecule type" value="Genomic_DNA"/>
</dbReference>
<name>A0A1G9XU05_9SPHI</name>